<protein>
    <submittedName>
        <fullName evidence="1">Uncharacterized protein</fullName>
    </submittedName>
</protein>
<dbReference type="PATRIC" id="fig|879567.3.peg.2982"/>
<accession>M1WXY9</accession>
<dbReference type="KEGG" id="dpi:BN4_12780"/>
<evidence type="ECO:0000313" key="2">
    <source>
        <dbReference type="Proteomes" id="UP000011724"/>
    </source>
</evidence>
<gene>
    <name evidence="1" type="ordered locus">BN4_12780</name>
</gene>
<keyword evidence="2" id="KW-1185">Reference proteome</keyword>
<proteinExistence type="predicted"/>
<dbReference type="STRING" id="1322246.BN4_12780"/>
<dbReference type="BioCyc" id="DPIE1322246:BN4_RS13970-MONOMER"/>
<dbReference type="Proteomes" id="UP000011724">
    <property type="component" value="Chromosome"/>
</dbReference>
<name>M1WXY9_PSEP2</name>
<sequence>MILHVALNISIKALGDAMKAVRRIVCVVVLACCLGACTKDKYDRSMEDVARNWCMTIRASQVIPIYPLEESIRPGDVFLVGAPHAKEVTLYREKGFLPMDTHLHRISGLEKDYVDFYGEGYLNEYPAPPKKEVSVANASSGQSSNSSLPLRDCANSSDEFGRLMCLIEKQNGAKGGRSMQWPLAVFPSYTVKVGTDASLGAGLSLKGIPLGLSFLHASQALAMVTIKDSYSVGLPVDVLYPEVTAWAARPEASELLDEYVDGHENVLYVRLITKVFLAQQFDIALLSNSQTGGRVNVNTESAEGNATADNATMTERLTELVMQNLVTAAADQMPKGEVAFMSGSSSAVSLRETLDRPVVLGYHAVDIPVFDGGRLGAPVATQSFLLDRATPLASAREIRENRLSIVDLNREVNSLSRTCAVFFMHIMADRSPDRYGSIVSLLDRLVAEAQEGSVTESFFDATKKDFDDVTDDWINEAANASTEESDRILRSIKAEYVRALGMARRRCESMKSRRNYE</sequence>
<reference evidence="1 2" key="1">
    <citation type="journal article" date="2013" name="PLoS ONE">
        <title>The first genomic and proteomic characterization of a deep-sea sulfate reducer: insights into the piezophilic lifestyle of Desulfovibrio piezophilus.</title>
        <authorList>
            <person name="Pradel N."/>
            <person name="Ji B."/>
            <person name="Gimenez G."/>
            <person name="Talla E."/>
            <person name="Lenoble P."/>
            <person name="Garel M."/>
            <person name="Tamburini C."/>
            <person name="Fourquet P."/>
            <person name="Lebrun R."/>
            <person name="Bertin P."/>
            <person name="Denis Y."/>
            <person name="Pophillat M."/>
            <person name="Barbe V."/>
            <person name="Ollivier B."/>
            <person name="Dolla A."/>
        </authorList>
    </citation>
    <scope>NUCLEOTIDE SEQUENCE [LARGE SCALE GENOMIC DNA]</scope>
    <source>
        <strain evidence="2">DSM 10523 / SB164P1</strain>
    </source>
</reference>
<dbReference type="eggNOG" id="ENOG5033Y9Q">
    <property type="taxonomic scope" value="Bacteria"/>
</dbReference>
<evidence type="ECO:0000313" key="1">
    <source>
        <dbReference type="EMBL" id="CCH50013.1"/>
    </source>
</evidence>
<dbReference type="AlphaFoldDB" id="M1WXY9"/>
<reference evidence="2" key="2">
    <citation type="journal article" date="2013" name="Stand. Genomic Sci.">
        <title>Complete genome sequence of Desulfocapsa sulfexigens, a marine deltaproteobacterium specialized in disproportionating inorganic sulfur compounds.</title>
        <authorList>
            <person name="Finster K.W."/>
            <person name="Kjeldsen K.U."/>
            <person name="Kube M."/>
            <person name="Reinhardt R."/>
            <person name="Mussmann M."/>
            <person name="Amann R."/>
            <person name="Schreiber L."/>
        </authorList>
    </citation>
    <scope>NUCLEOTIDE SEQUENCE [LARGE SCALE GENOMIC DNA]</scope>
    <source>
        <strain evidence="2">DSM 10523 / SB164P1</strain>
    </source>
</reference>
<dbReference type="HOGENOM" id="CLU_526513_0_0_7"/>
<organism evidence="1 2">
    <name type="scientific">Pseudodesulfovibrio piezophilus (strain DSM 21447 / JCM 15486 / C1TLV30)</name>
    <name type="common">Desulfovibrio piezophilus</name>
    <dbReference type="NCBI Taxonomy" id="1322246"/>
    <lineage>
        <taxon>Bacteria</taxon>
        <taxon>Pseudomonadati</taxon>
        <taxon>Thermodesulfobacteriota</taxon>
        <taxon>Desulfovibrionia</taxon>
        <taxon>Desulfovibrionales</taxon>
        <taxon>Desulfovibrionaceae</taxon>
    </lineage>
</organism>
<dbReference type="EMBL" id="FO203427">
    <property type="protein sequence ID" value="CCH50013.1"/>
    <property type="molecule type" value="Genomic_DNA"/>
</dbReference>